<dbReference type="GO" id="GO:0005829">
    <property type="term" value="C:cytosol"/>
    <property type="evidence" value="ECO:0007669"/>
    <property type="project" value="TreeGrafter"/>
</dbReference>
<organism evidence="3 4">
    <name type="scientific">Sediminimonas qiaohouensis</name>
    <dbReference type="NCBI Taxonomy" id="552061"/>
    <lineage>
        <taxon>Bacteria</taxon>
        <taxon>Pseudomonadati</taxon>
        <taxon>Pseudomonadota</taxon>
        <taxon>Alphaproteobacteria</taxon>
        <taxon>Rhodobacterales</taxon>
        <taxon>Roseobacteraceae</taxon>
        <taxon>Sediminimonas</taxon>
    </lineage>
</organism>
<comment type="caution">
    <text evidence="3">The sequence shown here is derived from an EMBL/GenBank/DDBJ whole genome shotgun (WGS) entry which is preliminary data.</text>
</comment>
<dbReference type="Pfam" id="PF01243">
    <property type="entry name" value="PNPOx_N"/>
    <property type="match status" value="1"/>
</dbReference>
<evidence type="ECO:0000259" key="2">
    <source>
        <dbReference type="Pfam" id="PF01243"/>
    </source>
</evidence>
<feature type="domain" description="Pyridoxamine 5'-phosphate oxidase N-terminal" evidence="2">
    <location>
        <begin position="10"/>
        <end position="103"/>
    </location>
</feature>
<evidence type="ECO:0000313" key="4">
    <source>
        <dbReference type="Proteomes" id="UP000483078"/>
    </source>
</evidence>
<sequence>MTMHPFPPEAVLHKPLMANLATTAQDGAPRNAPVWFLWEDGALWMPTTDGSSSARRLSHDPRCAVEVVEFDGPGGILLHLGLRGRAEVVAMRPALFRRLLRKYLGPEEDWNPWFIDTIARIDAPGGRLIRLAPDSTFTNNVSYFRTGPDLAFAP</sequence>
<dbReference type="PANTHER" id="PTHR35176">
    <property type="entry name" value="HEME OXYGENASE HI_0854-RELATED"/>
    <property type="match status" value="1"/>
</dbReference>
<dbReference type="SUPFAM" id="SSF50475">
    <property type="entry name" value="FMN-binding split barrel"/>
    <property type="match status" value="1"/>
</dbReference>
<dbReference type="AlphaFoldDB" id="A0A7C9LC40"/>
<dbReference type="Proteomes" id="UP000483078">
    <property type="component" value="Unassembled WGS sequence"/>
</dbReference>
<name>A0A7C9LC40_9RHOB</name>
<dbReference type="EMBL" id="VENJ01000021">
    <property type="protein sequence ID" value="MTJ05737.1"/>
    <property type="molecule type" value="Genomic_DNA"/>
</dbReference>
<dbReference type="InterPro" id="IPR012349">
    <property type="entry name" value="Split_barrel_FMN-bd"/>
</dbReference>
<proteinExistence type="predicted"/>
<gene>
    <name evidence="3" type="ORF">FH759_13715</name>
</gene>
<dbReference type="InterPro" id="IPR011576">
    <property type="entry name" value="Pyridox_Oxase_N"/>
</dbReference>
<dbReference type="Gene3D" id="2.30.110.10">
    <property type="entry name" value="Electron Transport, Fmn-binding Protein, Chain A"/>
    <property type="match status" value="1"/>
</dbReference>
<keyword evidence="1" id="KW-0560">Oxidoreductase</keyword>
<evidence type="ECO:0000313" key="3">
    <source>
        <dbReference type="EMBL" id="MTJ05737.1"/>
    </source>
</evidence>
<dbReference type="GO" id="GO:0070967">
    <property type="term" value="F:coenzyme F420 binding"/>
    <property type="evidence" value="ECO:0007669"/>
    <property type="project" value="TreeGrafter"/>
</dbReference>
<dbReference type="InterPro" id="IPR052019">
    <property type="entry name" value="F420H2_bilvrd_red/Heme_oxyg"/>
</dbReference>
<evidence type="ECO:0000256" key="1">
    <source>
        <dbReference type="ARBA" id="ARBA00023002"/>
    </source>
</evidence>
<dbReference type="RefSeq" id="WP_026757798.1">
    <property type="nucleotide sequence ID" value="NZ_VENJ01000021.1"/>
</dbReference>
<dbReference type="GO" id="GO:0016627">
    <property type="term" value="F:oxidoreductase activity, acting on the CH-CH group of donors"/>
    <property type="evidence" value="ECO:0007669"/>
    <property type="project" value="TreeGrafter"/>
</dbReference>
<dbReference type="PANTHER" id="PTHR35176:SF6">
    <property type="entry name" value="HEME OXYGENASE HI_0854-RELATED"/>
    <property type="match status" value="1"/>
</dbReference>
<accession>A0A7C9LC40</accession>
<protein>
    <submittedName>
        <fullName evidence="3">Pyridoxamine 5'-phosphate oxidase</fullName>
    </submittedName>
</protein>
<reference evidence="3 4" key="1">
    <citation type="submission" date="2019-06" db="EMBL/GenBank/DDBJ databases">
        <title>Enrichment of Autotrophic Halophilic Microorganisms from Red Sea Brine Pool Using Microbial Electrosynthesis System.</title>
        <authorList>
            <person name="Alqahtani M.F."/>
            <person name="Bajracharya S."/>
            <person name="Katuri K.P."/>
            <person name="Ali M."/>
            <person name="Saikaly P.E."/>
        </authorList>
    </citation>
    <scope>NUCLEOTIDE SEQUENCE [LARGE SCALE GENOMIC DNA]</scope>
    <source>
        <strain evidence="3">MES6</strain>
    </source>
</reference>